<dbReference type="Gene3D" id="3.20.20.140">
    <property type="entry name" value="Metal-dependent hydrolases"/>
    <property type="match status" value="1"/>
</dbReference>
<evidence type="ECO:0000256" key="2">
    <source>
        <dbReference type="ARBA" id="ARBA00013064"/>
    </source>
</evidence>
<evidence type="ECO:0000313" key="6">
    <source>
        <dbReference type="Proteomes" id="UP000184543"/>
    </source>
</evidence>
<reference evidence="6" key="1">
    <citation type="submission" date="2016-11" db="EMBL/GenBank/DDBJ databases">
        <authorList>
            <person name="Varghese N."/>
            <person name="Submissions S."/>
        </authorList>
    </citation>
    <scope>NUCLEOTIDE SEQUENCE [LARGE SCALE GENOMIC DNA]</scope>
    <source>
        <strain evidence="6">DSM 19858</strain>
    </source>
</reference>
<organism evidence="5 6">
    <name type="scientific">Pseudozobellia thermophila</name>
    <dbReference type="NCBI Taxonomy" id="192903"/>
    <lineage>
        <taxon>Bacteria</taxon>
        <taxon>Pseudomonadati</taxon>
        <taxon>Bacteroidota</taxon>
        <taxon>Flavobacteriia</taxon>
        <taxon>Flavobacteriales</taxon>
        <taxon>Flavobacteriaceae</taxon>
        <taxon>Pseudozobellia</taxon>
    </lineage>
</organism>
<dbReference type="Pfam" id="PF19567">
    <property type="entry name" value="CpsB_CapC"/>
    <property type="match status" value="1"/>
</dbReference>
<evidence type="ECO:0000256" key="1">
    <source>
        <dbReference type="ARBA" id="ARBA00005750"/>
    </source>
</evidence>
<accession>A0A1M6IU14</accession>
<gene>
    <name evidence="5" type="ORF">SAMN04488513_104119</name>
</gene>
<dbReference type="PIRSF" id="PIRSF016557">
    <property type="entry name" value="Caps_synth_CpsB"/>
    <property type="match status" value="1"/>
</dbReference>
<evidence type="ECO:0000256" key="4">
    <source>
        <dbReference type="ARBA" id="ARBA00051722"/>
    </source>
</evidence>
<evidence type="ECO:0000313" key="5">
    <source>
        <dbReference type="EMBL" id="SHJ37925.1"/>
    </source>
</evidence>
<keyword evidence="6" id="KW-1185">Reference proteome</keyword>
<dbReference type="GO" id="GO:0030145">
    <property type="term" value="F:manganese ion binding"/>
    <property type="evidence" value="ECO:0007669"/>
    <property type="project" value="InterPro"/>
</dbReference>
<keyword evidence="3" id="KW-0378">Hydrolase</keyword>
<dbReference type="OrthoDB" id="9788539at2"/>
<dbReference type="PANTHER" id="PTHR39181">
    <property type="entry name" value="TYROSINE-PROTEIN PHOSPHATASE YWQE"/>
    <property type="match status" value="1"/>
</dbReference>
<protein>
    <recommendedName>
        <fullName evidence="2">protein-tyrosine-phosphatase</fullName>
        <ecNumber evidence="2">3.1.3.48</ecNumber>
    </recommendedName>
</protein>
<name>A0A1M6IU14_9FLAO</name>
<dbReference type="AlphaFoldDB" id="A0A1M6IU14"/>
<dbReference type="InterPro" id="IPR016667">
    <property type="entry name" value="Caps_polysacc_synth_CpsB/CapC"/>
</dbReference>
<dbReference type="EMBL" id="FQYU01000004">
    <property type="protein sequence ID" value="SHJ37925.1"/>
    <property type="molecule type" value="Genomic_DNA"/>
</dbReference>
<dbReference type="STRING" id="192903.SAMN04488513_104119"/>
<comment type="catalytic activity">
    <reaction evidence="4">
        <text>O-phospho-L-tyrosyl-[protein] + H2O = L-tyrosyl-[protein] + phosphate</text>
        <dbReference type="Rhea" id="RHEA:10684"/>
        <dbReference type="Rhea" id="RHEA-COMP:10136"/>
        <dbReference type="Rhea" id="RHEA-COMP:20101"/>
        <dbReference type="ChEBI" id="CHEBI:15377"/>
        <dbReference type="ChEBI" id="CHEBI:43474"/>
        <dbReference type="ChEBI" id="CHEBI:46858"/>
        <dbReference type="ChEBI" id="CHEBI:61978"/>
        <dbReference type="EC" id="3.1.3.48"/>
    </reaction>
</comment>
<dbReference type="PANTHER" id="PTHR39181:SF1">
    <property type="entry name" value="TYROSINE-PROTEIN PHOSPHATASE YWQE"/>
    <property type="match status" value="1"/>
</dbReference>
<evidence type="ECO:0000256" key="3">
    <source>
        <dbReference type="ARBA" id="ARBA00022801"/>
    </source>
</evidence>
<dbReference type="EC" id="3.1.3.48" evidence="2"/>
<dbReference type="InterPro" id="IPR016195">
    <property type="entry name" value="Pol/histidinol_Pase-like"/>
</dbReference>
<comment type="similarity">
    <text evidence="1">Belongs to the metallo-dependent hydrolases superfamily. CpsB/CapC family.</text>
</comment>
<dbReference type="SUPFAM" id="SSF89550">
    <property type="entry name" value="PHP domain-like"/>
    <property type="match status" value="1"/>
</dbReference>
<proteinExistence type="inferred from homology"/>
<sequence length="246" mass="28293">MFSFFNRKKFLIDYLEGLVDIHNHILPGIDDGSKSVDESIAIIKGFAEMGITRFIATPHIMNNYYPNDRGSITKALDHLLAGIQKEDLRDVHIEAAAEHMIDDNFENLLANNSAMPLVKDYLLFEMSYLQPPINFEEALIKIMEKHYFPVLAHPERYGFLHHKKRKYGEYKNQGILFQMNLLSLGDFYGKEVSKVALELLDQGLIDFLGSDIHNMNQLNTLKQVTISTKTLEKLLPIINNTIDVFY</sequence>
<dbReference type="Proteomes" id="UP000184543">
    <property type="component" value="Unassembled WGS sequence"/>
</dbReference>
<dbReference type="RefSeq" id="WP_072994157.1">
    <property type="nucleotide sequence ID" value="NZ_FQYU01000004.1"/>
</dbReference>
<dbReference type="GO" id="GO:0004725">
    <property type="term" value="F:protein tyrosine phosphatase activity"/>
    <property type="evidence" value="ECO:0007669"/>
    <property type="project" value="UniProtKB-EC"/>
</dbReference>